<name>A0A1C4WQ11_9ACTN</name>
<proteinExistence type="predicted"/>
<reference evidence="2" key="1">
    <citation type="submission" date="2016-06" db="EMBL/GenBank/DDBJ databases">
        <authorList>
            <person name="Varghese N."/>
            <person name="Submissions Spin"/>
        </authorList>
    </citation>
    <scope>NUCLEOTIDE SEQUENCE [LARGE SCALE GENOMIC DNA]</scope>
    <source>
        <strain evidence="2">DSM 44830</strain>
    </source>
</reference>
<evidence type="ECO:0000313" key="2">
    <source>
        <dbReference type="Proteomes" id="UP000199504"/>
    </source>
</evidence>
<organism evidence="1 2">
    <name type="scientific">Micromonospora mirobrigensis</name>
    <dbReference type="NCBI Taxonomy" id="262898"/>
    <lineage>
        <taxon>Bacteria</taxon>
        <taxon>Bacillati</taxon>
        <taxon>Actinomycetota</taxon>
        <taxon>Actinomycetes</taxon>
        <taxon>Micromonosporales</taxon>
        <taxon>Micromonosporaceae</taxon>
        <taxon>Micromonospora</taxon>
    </lineage>
</organism>
<dbReference type="EMBL" id="FMCX01000002">
    <property type="protein sequence ID" value="SCE98249.1"/>
    <property type="molecule type" value="Genomic_DNA"/>
</dbReference>
<evidence type="ECO:0000313" key="1">
    <source>
        <dbReference type="EMBL" id="SCE98249.1"/>
    </source>
</evidence>
<keyword evidence="2" id="KW-1185">Reference proteome</keyword>
<dbReference type="Proteomes" id="UP000199504">
    <property type="component" value="Unassembled WGS sequence"/>
</dbReference>
<accession>A0A1C4WQ11</accession>
<protein>
    <submittedName>
        <fullName evidence="1">Uncharacterized protein</fullName>
    </submittedName>
</protein>
<sequence>MYLVVVAVEGPDRPVGAGTLRETVYRSAAEVDRLEHAHVAVVGELIVFSLYVQVADPARAVASARQLCRRTMAVHGGQLRWRLRATALL</sequence>
<dbReference type="RefSeq" id="WP_091605897.1">
    <property type="nucleotide sequence ID" value="NZ_FMCX01000002.1"/>
</dbReference>
<gene>
    <name evidence="1" type="ORF">GA0070564_102429</name>
</gene>
<dbReference type="AlphaFoldDB" id="A0A1C4WQ11"/>